<proteinExistence type="predicted"/>
<organism evidence="2 3">
    <name type="scientific">Flammeovirga pacifica</name>
    <dbReference type="NCBI Taxonomy" id="915059"/>
    <lineage>
        <taxon>Bacteria</taxon>
        <taxon>Pseudomonadati</taxon>
        <taxon>Bacteroidota</taxon>
        <taxon>Cytophagia</taxon>
        <taxon>Cytophagales</taxon>
        <taxon>Flammeovirgaceae</taxon>
        <taxon>Flammeovirga</taxon>
    </lineage>
</organism>
<comment type="caution">
    <text evidence="2">The sequence shown here is derived from an EMBL/GenBank/DDBJ whole genome shotgun (WGS) entry which is preliminary data.</text>
</comment>
<dbReference type="Pfam" id="PF13568">
    <property type="entry name" value="OMP_b-brl_2"/>
    <property type="match status" value="1"/>
</dbReference>
<dbReference type="EMBL" id="JRYR02000001">
    <property type="protein sequence ID" value="OHX66501.1"/>
    <property type="molecule type" value="Genomic_DNA"/>
</dbReference>
<accession>A0A1S1YZR2</accession>
<protein>
    <recommendedName>
        <fullName evidence="1">Outer membrane protein beta-barrel domain-containing protein</fullName>
    </recommendedName>
</protein>
<reference evidence="2 3" key="1">
    <citation type="journal article" date="2012" name="Int. J. Syst. Evol. Microbiol.">
        <title>Flammeovirga pacifica sp. nov., isolated from deep-sea sediment.</title>
        <authorList>
            <person name="Xu H."/>
            <person name="Fu Y."/>
            <person name="Yang N."/>
            <person name="Ding Z."/>
            <person name="Lai Q."/>
            <person name="Zeng R."/>
        </authorList>
    </citation>
    <scope>NUCLEOTIDE SEQUENCE [LARGE SCALE GENOMIC DNA]</scope>
    <source>
        <strain evidence="3">DSM 24597 / LMG 26175 / WPAGA1</strain>
    </source>
</reference>
<evidence type="ECO:0000313" key="3">
    <source>
        <dbReference type="Proteomes" id="UP000179797"/>
    </source>
</evidence>
<sequence>MKILSQFFLVLLVVSIQNIYAQNLWVEAKIITNEMDTLSGKILDKGWPKTPQSIEFISNKGTETVLTPQNTNEIISSELTLWSQAIDHEISVTSSLEYMSDESEVDVKNEQLFVQKLIGGSRPLYQYKTTSKSNFYILEKGQPVLLKYKVYKKDISKTSSVSYVKAYNKVYLGQLAYYFRGHDKVVAEVKNTKYHITSLQKLFKIYQKEVGETEVIDIVKMKLKFGVTLGKTSSSINFDGSAQPVVKVDNYSTSSSFYPAISLDVILPVKNQKWSIYNEFGLIDSEYSGQYTSSHYTHDIMLKFNYFQMINMARYTFHLSKYSKLFINFGLTNSFLTSSKTERWVSYNLENRPAELEDAFIDADPKSHSLGLIGGLGIRFYRLGFEYRYESNGGPSPWPAVKSTINRNYFVVNFQIN</sequence>
<dbReference type="InterPro" id="IPR025665">
    <property type="entry name" value="Beta-barrel_OMP_2"/>
</dbReference>
<evidence type="ECO:0000259" key="1">
    <source>
        <dbReference type="Pfam" id="PF13568"/>
    </source>
</evidence>
<dbReference type="Proteomes" id="UP000179797">
    <property type="component" value="Unassembled WGS sequence"/>
</dbReference>
<keyword evidence="3" id="KW-1185">Reference proteome</keyword>
<feature type="domain" description="Outer membrane protein beta-barrel" evidence="1">
    <location>
        <begin position="223"/>
        <end position="390"/>
    </location>
</feature>
<evidence type="ECO:0000313" key="2">
    <source>
        <dbReference type="EMBL" id="OHX66501.1"/>
    </source>
</evidence>
<dbReference type="STRING" id="915059.NH26_09100"/>
<dbReference type="OrthoDB" id="815717at2"/>
<dbReference type="AlphaFoldDB" id="A0A1S1YZR2"/>
<dbReference type="RefSeq" id="WP_044221546.1">
    <property type="nucleotide sequence ID" value="NZ_JRYR02000001.1"/>
</dbReference>
<name>A0A1S1YZR2_FLAPC</name>
<gene>
    <name evidence="2" type="ORF">NH26_09100</name>
</gene>